<evidence type="ECO:0000256" key="1">
    <source>
        <dbReference type="ARBA" id="ARBA00004592"/>
    </source>
</evidence>
<accession>A0A9P6PSE9</accession>
<dbReference type="PANTHER" id="PTHR47249">
    <property type="entry name" value="VACUOLAR PROTEIN 8"/>
    <property type="match status" value="1"/>
</dbReference>
<dbReference type="PROSITE" id="PS50176">
    <property type="entry name" value="ARM_REPEAT"/>
    <property type="match status" value="1"/>
</dbReference>
<evidence type="ECO:0000256" key="4">
    <source>
        <dbReference type="ARBA" id="ARBA00022737"/>
    </source>
</evidence>
<comment type="similarity">
    <text evidence="2">Belongs to the beta-catenin family.</text>
</comment>
<dbReference type="GO" id="GO:0005774">
    <property type="term" value="C:vacuolar membrane"/>
    <property type="evidence" value="ECO:0007669"/>
    <property type="project" value="UniProtKB-SubCell"/>
</dbReference>
<evidence type="ECO:0000256" key="5">
    <source>
        <dbReference type="ARBA" id="ARBA00023136"/>
    </source>
</evidence>
<evidence type="ECO:0000256" key="8">
    <source>
        <dbReference type="PROSITE-ProRule" id="PRU00259"/>
    </source>
</evidence>
<dbReference type="PANTHER" id="PTHR47249:SF1">
    <property type="entry name" value="VACUOLAR PROTEIN 8"/>
    <property type="match status" value="1"/>
</dbReference>
<dbReference type="Pfam" id="PF00514">
    <property type="entry name" value="Arm"/>
    <property type="match status" value="1"/>
</dbReference>
<dbReference type="SUPFAM" id="SSF48371">
    <property type="entry name" value="ARM repeat"/>
    <property type="match status" value="1"/>
</dbReference>
<dbReference type="Gene3D" id="1.25.10.10">
    <property type="entry name" value="Leucine-rich Repeat Variant"/>
    <property type="match status" value="1"/>
</dbReference>
<dbReference type="EMBL" id="JAAAJA010000617">
    <property type="protein sequence ID" value="KAG0251125.1"/>
    <property type="molecule type" value="Genomic_DNA"/>
</dbReference>
<evidence type="ECO:0000256" key="7">
    <source>
        <dbReference type="ARBA" id="ARBA00026209"/>
    </source>
</evidence>
<sequence length="128" mass="14039">MFWIQSTDVEVKNAAALALAHRSYDKDSAMAIMNLGAPEHLVELMLNLNDDAQRCAVKCVQRLTEHAVVVGKLATSEVMEVLISLARSRDATVQQHATAALFNMTISRDIRQMIIDAGASSVFVNLLK</sequence>
<evidence type="ECO:0000256" key="2">
    <source>
        <dbReference type="ARBA" id="ARBA00005462"/>
    </source>
</evidence>
<dbReference type="GO" id="GO:0071562">
    <property type="term" value="P:nucleus-vacuole junction assembly"/>
    <property type="evidence" value="ECO:0007669"/>
    <property type="project" value="InterPro"/>
</dbReference>
<reference evidence="9" key="1">
    <citation type="journal article" date="2020" name="Fungal Divers.">
        <title>Resolving the Mortierellaceae phylogeny through synthesis of multi-gene phylogenetics and phylogenomics.</title>
        <authorList>
            <person name="Vandepol N."/>
            <person name="Liber J."/>
            <person name="Desiro A."/>
            <person name="Na H."/>
            <person name="Kennedy M."/>
            <person name="Barry K."/>
            <person name="Grigoriev I.V."/>
            <person name="Miller A.N."/>
            <person name="O'Donnell K."/>
            <person name="Stajich J.E."/>
            <person name="Bonito G."/>
        </authorList>
    </citation>
    <scope>NUCLEOTIDE SEQUENCE</scope>
    <source>
        <strain evidence="9">KOD948</strain>
    </source>
</reference>
<evidence type="ECO:0000256" key="3">
    <source>
        <dbReference type="ARBA" id="ARBA00022554"/>
    </source>
</evidence>
<organism evidence="9 10">
    <name type="scientific">Mortierella polycephala</name>
    <dbReference type="NCBI Taxonomy" id="41804"/>
    <lineage>
        <taxon>Eukaryota</taxon>
        <taxon>Fungi</taxon>
        <taxon>Fungi incertae sedis</taxon>
        <taxon>Mucoromycota</taxon>
        <taxon>Mortierellomycotina</taxon>
        <taxon>Mortierellomycetes</taxon>
        <taxon>Mortierellales</taxon>
        <taxon>Mortierellaceae</taxon>
        <taxon>Mortierella</taxon>
    </lineage>
</organism>
<dbReference type="GO" id="GO:0043495">
    <property type="term" value="F:protein-membrane adaptor activity"/>
    <property type="evidence" value="ECO:0007669"/>
    <property type="project" value="InterPro"/>
</dbReference>
<dbReference type="InterPro" id="IPR045156">
    <property type="entry name" value="Vac8"/>
</dbReference>
<gene>
    <name evidence="9" type="ORF">BG011_007822</name>
</gene>
<comment type="subcellular location">
    <subcellularLocation>
        <location evidence="1">Vacuole membrane</location>
        <topology evidence="1">Lipid-anchor</topology>
    </subcellularLocation>
</comment>
<dbReference type="AlphaFoldDB" id="A0A9P6PSE9"/>
<comment type="caution">
    <text evidence="9">The sequence shown here is derived from an EMBL/GenBank/DDBJ whole genome shotgun (WGS) entry which is preliminary data.</text>
</comment>
<proteinExistence type="inferred from homology"/>
<dbReference type="InterPro" id="IPR000225">
    <property type="entry name" value="Armadillo"/>
</dbReference>
<evidence type="ECO:0000256" key="6">
    <source>
        <dbReference type="ARBA" id="ARBA00023288"/>
    </source>
</evidence>
<keyword evidence="10" id="KW-1185">Reference proteome</keyword>
<dbReference type="InterPro" id="IPR016024">
    <property type="entry name" value="ARM-type_fold"/>
</dbReference>
<feature type="repeat" description="ARM" evidence="8">
    <location>
        <begin position="77"/>
        <end position="119"/>
    </location>
</feature>
<keyword evidence="3" id="KW-0926">Vacuole</keyword>
<protein>
    <recommendedName>
        <fullName evidence="7">Vacuolar protein 8</fullName>
    </recommendedName>
</protein>
<name>A0A9P6PSE9_9FUNG</name>
<dbReference type="Proteomes" id="UP000726737">
    <property type="component" value="Unassembled WGS sequence"/>
</dbReference>
<dbReference type="SMART" id="SM00185">
    <property type="entry name" value="ARM"/>
    <property type="match status" value="2"/>
</dbReference>
<keyword evidence="6" id="KW-0449">Lipoprotein</keyword>
<evidence type="ECO:0000313" key="10">
    <source>
        <dbReference type="Proteomes" id="UP000726737"/>
    </source>
</evidence>
<dbReference type="InterPro" id="IPR011989">
    <property type="entry name" value="ARM-like"/>
</dbReference>
<dbReference type="OrthoDB" id="7537227at2759"/>
<keyword evidence="5" id="KW-0472">Membrane</keyword>
<evidence type="ECO:0000313" key="9">
    <source>
        <dbReference type="EMBL" id="KAG0251125.1"/>
    </source>
</evidence>
<keyword evidence="4" id="KW-0677">Repeat</keyword>